<comment type="caution">
    <text evidence="2">The sequence shown here is derived from an EMBL/GenBank/DDBJ whole genome shotgun (WGS) entry which is preliminary data.</text>
</comment>
<feature type="region of interest" description="Disordered" evidence="1">
    <location>
        <begin position="70"/>
        <end position="138"/>
    </location>
</feature>
<gene>
    <name evidence="2" type="ORF">PCOR1329_LOCUS2459</name>
</gene>
<organism evidence="2 3">
    <name type="scientific">Prorocentrum cordatum</name>
    <dbReference type="NCBI Taxonomy" id="2364126"/>
    <lineage>
        <taxon>Eukaryota</taxon>
        <taxon>Sar</taxon>
        <taxon>Alveolata</taxon>
        <taxon>Dinophyceae</taxon>
        <taxon>Prorocentrales</taxon>
        <taxon>Prorocentraceae</taxon>
        <taxon>Prorocentrum</taxon>
    </lineage>
</organism>
<evidence type="ECO:0000313" key="2">
    <source>
        <dbReference type="EMBL" id="CAK0791614.1"/>
    </source>
</evidence>
<keyword evidence="3" id="KW-1185">Reference proteome</keyword>
<protein>
    <submittedName>
        <fullName evidence="2">Uncharacterized protein</fullName>
    </submittedName>
</protein>
<evidence type="ECO:0000256" key="1">
    <source>
        <dbReference type="SAM" id="MobiDB-lite"/>
    </source>
</evidence>
<feature type="non-terminal residue" evidence="2">
    <location>
        <position position="138"/>
    </location>
</feature>
<accession>A0ABN9PFC8</accession>
<sequence>MASRRVTCGPRQLLWRPCAPVRARPGGGGGSPRLRRLRRFPSPSPPPRAMVDSLGAGLTGLLDELLAEQLDGIKAPPDPAPPEKGRIDSPPALATPVQLSGPSAACAGDARPTSLEVPSSALMDRALPAPQLAADRGR</sequence>
<dbReference type="Proteomes" id="UP001189429">
    <property type="component" value="Unassembled WGS sequence"/>
</dbReference>
<feature type="region of interest" description="Disordered" evidence="1">
    <location>
        <begin position="19"/>
        <end position="48"/>
    </location>
</feature>
<proteinExistence type="predicted"/>
<reference evidence="2" key="1">
    <citation type="submission" date="2023-10" db="EMBL/GenBank/DDBJ databases">
        <authorList>
            <person name="Chen Y."/>
            <person name="Shah S."/>
            <person name="Dougan E. K."/>
            <person name="Thang M."/>
            <person name="Chan C."/>
        </authorList>
    </citation>
    <scope>NUCLEOTIDE SEQUENCE [LARGE SCALE GENOMIC DNA]</scope>
</reference>
<name>A0ABN9PFC8_9DINO</name>
<dbReference type="EMBL" id="CAUYUJ010000621">
    <property type="protein sequence ID" value="CAK0791614.1"/>
    <property type="molecule type" value="Genomic_DNA"/>
</dbReference>
<evidence type="ECO:0000313" key="3">
    <source>
        <dbReference type="Proteomes" id="UP001189429"/>
    </source>
</evidence>